<dbReference type="SUPFAM" id="SSF64288">
    <property type="entry name" value="Chorismate lyase-like"/>
    <property type="match status" value="1"/>
</dbReference>
<dbReference type="PRINTS" id="PR00035">
    <property type="entry name" value="HTHGNTR"/>
</dbReference>
<evidence type="ECO:0000256" key="1">
    <source>
        <dbReference type="ARBA" id="ARBA00023015"/>
    </source>
</evidence>
<dbReference type="RefSeq" id="WP_099202432.1">
    <property type="nucleotide sequence ID" value="NZ_JBIRXA010000025.1"/>
</dbReference>
<evidence type="ECO:0000313" key="7">
    <source>
        <dbReference type="Proteomes" id="UP000222531"/>
    </source>
</evidence>
<gene>
    <name evidence="6" type="ORF">BLA24_30890</name>
</gene>
<dbReference type="InterPro" id="IPR050679">
    <property type="entry name" value="Bact_HTH_transcr_reg"/>
</dbReference>
<dbReference type="Gene3D" id="1.10.10.10">
    <property type="entry name" value="Winged helix-like DNA-binding domain superfamily/Winged helix DNA-binding domain"/>
    <property type="match status" value="1"/>
</dbReference>
<dbReference type="SMART" id="SM00866">
    <property type="entry name" value="UTRA"/>
    <property type="match status" value="1"/>
</dbReference>
<evidence type="ECO:0000259" key="5">
    <source>
        <dbReference type="PROSITE" id="PS50949"/>
    </source>
</evidence>
<feature type="compositionally biased region" description="Polar residues" evidence="4">
    <location>
        <begin position="102"/>
        <end position="111"/>
    </location>
</feature>
<keyword evidence="1" id="KW-0805">Transcription regulation</keyword>
<dbReference type="InterPro" id="IPR036390">
    <property type="entry name" value="WH_DNA-bd_sf"/>
</dbReference>
<dbReference type="PROSITE" id="PS50949">
    <property type="entry name" value="HTH_GNTR"/>
    <property type="match status" value="1"/>
</dbReference>
<organism evidence="6 7">
    <name type="scientific">Streptomyces cinnamoneus</name>
    <name type="common">Streptoverticillium cinnamoneum</name>
    <dbReference type="NCBI Taxonomy" id="53446"/>
    <lineage>
        <taxon>Bacteria</taxon>
        <taxon>Bacillati</taxon>
        <taxon>Actinomycetota</taxon>
        <taxon>Actinomycetes</taxon>
        <taxon>Kitasatosporales</taxon>
        <taxon>Streptomycetaceae</taxon>
        <taxon>Streptomyces</taxon>
        <taxon>Streptomyces cinnamoneus group</taxon>
    </lineage>
</organism>
<keyword evidence="3" id="KW-0804">Transcription</keyword>
<dbReference type="Pfam" id="PF00392">
    <property type="entry name" value="GntR"/>
    <property type="match status" value="1"/>
</dbReference>
<dbReference type="CDD" id="cd07377">
    <property type="entry name" value="WHTH_GntR"/>
    <property type="match status" value="1"/>
</dbReference>
<protein>
    <recommendedName>
        <fullName evidence="5">HTH gntR-type domain-containing protein</fullName>
    </recommendedName>
</protein>
<comment type="caution">
    <text evidence="6">The sequence shown here is derived from an EMBL/GenBank/DDBJ whole genome shotgun (WGS) entry which is preliminary data.</text>
</comment>
<dbReference type="Proteomes" id="UP000222531">
    <property type="component" value="Unassembled WGS sequence"/>
</dbReference>
<sequence>MAYRQGANYLRVAQALRARIADGSWPPGHKLPNRPALAAEFGVGENTVRQAVELLTGEGLLEGFRGRSRGTYVRAPRERAALPRTVTPIGSPDRLGLAPAGSHTTVESESTARVPAPPEIASRLDIEVDDLCVRTEYEVLADRRPMLTATSWEPYALTAGTPVVLPEGGPLAGRGVVERMATIGITVARVVEVPFPVLLTRETAQILGMAPGTQATLIQRTHYDTSGRPVETADLLVPTERWAITYDIPLAPSPVPRI</sequence>
<keyword evidence="2" id="KW-0238">DNA-binding</keyword>
<evidence type="ECO:0000256" key="4">
    <source>
        <dbReference type="SAM" id="MobiDB-lite"/>
    </source>
</evidence>
<feature type="domain" description="HTH gntR-type" evidence="5">
    <location>
        <begin position="6"/>
        <end position="76"/>
    </location>
</feature>
<keyword evidence="7" id="KW-1185">Reference proteome</keyword>
<name>A0A2G1X9L5_STRCJ</name>
<dbReference type="InterPro" id="IPR011663">
    <property type="entry name" value="UTRA"/>
</dbReference>
<dbReference type="InterPro" id="IPR000524">
    <property type="entry name" value="Tscrpt_reg_HTH_GntR"/>
</dbReference>
<dbReference type="OrthoDB" id="4532751at2"/>
<dbReference type="SMART" id="SM00345">
    <property type="entry name" value="HTH_GNTR"/>
    <property type="match status" value="1"/>
</dbReference>
<evidence type="ECO:0000256" key="2">
    <source>
        <dbReference type="ARBA" id="ARBA00023125"/>
    </source>
</evidence>
<evidence type="ECO:0000313" key="6">
    <source>
        <dbReference type="EMBL" id="PHQ47911.1"/>
    </source>
</evidence>
<feature type="region of interest" description="Disordered" evidence="4">
    <location>
        <begin position="87"/>
        <end position="115"/>
    </location>
</feature>
<dbReference type="AlphaFoldDB" id="A0A2G1X9L5"/>
<dbReference type="GO" id="GO:0003677">
    <property type="term" value="F:DNA binding"/>
    <property type="evidence" value="ECO:0007669"/>
    <property type="project" value="UniProtKB-KW"/>
</dbReference>
<dbReference type="InterPro" id="IPR036388">
    <property type="entry name" value="WH-like_DNA-bd_sf"/>
</dbReference>
<dbReference type="GO" id="GO:0045892">
    <property type="term" value="P:negative regulation of DNA-templated transcription"/>
    <property type="evidence" value="ECO:0007669"/>
    <property type="project" value="TreeGrafter"/>
</dbReference>
<dbReference type="SUPFAM" id="SSF46785">
    <property type="entry name" value="Winged helix' DNA-binding domain"/>
    <property type="match status" value="1"/>
</dbReference>
<dbReference type="PANTHER" id="PTHR44846:SF17">
    <property type="entry name" value="GNTR-FAMILY TRANSCRIPTIONAL REGULATOR"/>
    <property type="match status" value="1"/>
</dbReference>
<proteinExistence type="predicted"/>
<dbReference type="Gene3D" id="3.40.1410.10">
    <property type="entry name" value="Chorismate lyase-like"/>
    <property type="match status" value="1"/>
</dbReference>
<dbReference type="EMBL" id="NHZO01000168">
    <property type="protein sequence ID" value="PHQ47911.1"/>
    <property type="molecule type" value="Genomic_DNA"/>
</dbReference>
<dbReference type="InterPro" id="IPR028978">
    <property type="entry name" value="Chorismate_lyase_/UTRA_dom_sf"/>
</dbReference>
<evidence type="ECO:0000256" key="3">
    <source>
        <dbReference type="ARBA" id="ARBA00023163"/>
    </source>
</evidence>
<dbReference type="Pfam" id="PF07702">
    <property type="entry name" value="UTRA"/>
    <property type="match status" value="1"/>
</dbReference>
<accession>A0A2G1X9L5</accession>
<reference evidence="6 7" key="1">
    <citation type="journal article" date="2017" name="Biochemistry">
        <title>Identification of the Biosynthetic Pathway for the Antibiotic Bicyclomycin.</title>
        <authorList>
            <person name="Patteson J."/>
            <person name="Cai W."/>
            <person name="Johnson R.A."/>
            <person name="Santa Maria K."/>
            <person name="Li B."/>
        </authorList>
    </citation>
    <scope>NUCLEOTIDE SEQUENCE [LARGE SCALE GENOMIC DNA]</scope>
    <source>
        <strain evidence="6 7">ATCC 21532</strain>
    </source>
</reference>
<dbReference type="PANTHER" id="PTHR44846">
    <property type="entry name" value="MANNOSYL-D-GLYCERATE TRANSPORT/METABOLISM SYSTEM REPRESSOR MNGR-RELATED"/>
    <property type="match status" value="1"/>
</dbReference>
<dbReference type="GO" id="GO:0003700">
    <property type="term" value="F:DNA-binding transcription factor activity"/>
    <property type="evidence" value="ECO:0007669"/>
    <property type="project" value="InterPro"/>
</dbReference>